<dbReference type="EMBL" id="VLLK01000001">
    <property type="protein sequence ID" value="TWJ09806.1"/>
    <property type="molecule type" value="Genomic_DNA"/>
</dbReference>
<protein>
    <recommendedName>
        <fullName evidence="8">MAPEG family protein</fullName>
    </recommendedName>
</protein>
<dbReference type="OrthoDB" id="5516290at2"/>
<keyword evidence="3 5" id="KW-1133">Transmembrane helix</keyword>
<keyword evidence="4 5" id="KW-0472">Membrane</keyword>
<dbReference type="GO" id="GO:0016020">
    <property type="term" value="C:membrane"/>
    <property type="evidence" value="ECO:0007669"/>
    <property type="project" value="UniProtKB-SubCell"/>
</dbReference>
<dbReference type="SUPFAM" id="SSF161084">
    <property type="entry name" value="MAPEG domain-like"/>
    <property type="match status" value="1"/>
</dbReference>
<evidence type="ECO:0000256" key="2">
    <source>
        <dbReference type="ARBA" id="ARBA00022692"/>
    </source>
</evidence>
<name>A0A562UW34_9SPHN</name>
<dbReference type="Proteomes" id="UP000320547">
    <property type="component" value="Unassembled WGS sequence"/>
</dbReference>
<organism evidence="6 7">
    <name type="scientific">Altererythrobacter ishigakiensis</name>
    <dbReference type="NCBI Taxonomy" id="476157"/>
    <lineage>
        <taxon>Bacteria</taxon>
        <taxon>Pseudomonadati</taxon>
        <taxon>Pseudomonadota</taxon>
        <taxon>Alphaproteobacteria</taxon>
        <taxon>Sphingomonadales</taxon>
        <taxon>Erythrobacteraceae</taxon>
        <taxon>Altererythrobacter</taxon>
    </lineage>
</organism>
<sequence length="147" mass="16321">MIGMDILQPVVALTIWTMVMWFWMYATRIPAMSKAKVDPKELSRLPTAAGLDAQLPPEVQRKAHNYNHLHEQPTVFYAVAIVLAIIGQGDGMNALLAWIYVGLRVAHSLVQATANVVLVRFVLFALSSLVLIALIFHASISVFDIHM</sequence>
<feature type="transmembrane region" description="Helical" evidence="5">
    <location>
        <begin position="75"/>
        <end position="101"/>
    </location>
</feature>
<evidence type="ECO:0000313" key="7">
    <source>
        <dbReference type="Proteomes" id="UP000320547"/>
    </source>
</evidence>
<gene>
    <name evidence="6" type="ORF">JN10_1452</name>
</gene>
<comment type="caution">
    <text evidence="6">The sequence shown here is derived from an EMBL/GenBank/DDBJ whole genome shotgun (WGS) entry which is preliminary data.</text>
</comment>
<dbReference type="InterPro" id="IPR001129">
    <property type="entry name" value="Membr-assoc_MAPEG"/>
</dbReference>
<feature type="transmembrane region" description="Helical" evidence="5">
    <location>
        <begin position="121"/>
        <end position="143"/>
    </location>
</feature>
<evidence type="ECO:0008006" key="8">
    <source>
        <dbReference type="Google" id="ProtNLM"/>
    </source>
</evidence>
<keyword evidence="7" id="KW-1185">Reference proteome</keyword>
<evidence type="ECO:0000256" key="1">
    <source>
        <dbReference type="ARBA" id="ARBA00004370"/>
    </source>
</evidence>
<evidence type="ECO:0000256" key="3">
    <source>
        <dbReference type="ARBA" id="ARBA00022989"/>
    </source>
</evidence>
<dbReference type="Pfam" id="PF01124">
    <property type="entry name" value="MAPEG"/>
    <property type="match status" value="1"/>
</dbReference>
<reference evidence="6 7" key="1">
    <citation type="submission" date="2019-07" db="EMBL/GenBank/DDBJ databases">
        <title>Genomic Encyclopedia of Archaeal and Bacterial Type Strains, Phase II (KMG-II): from individual species to whole genera.</title>
        <authorList>
            <person name="Goeker M."/>
        </authorList>
    </citation>
    <scope>NUCLEOTIDE SEQUENCE [LARGE SCALE GENOMIC DNA]</scope>
    <source>
        <strain evidence="6 7">ATCC BAA-2084</strain>
    </source>
</reference>
<dbReference type="Gene3D" id="1.20.120.550">
    <property type="entry name" value="Membrane associated eicosanoid/glutathione metabolism-like domain"/>
    <property type="match status" value="1"/>
</dbReference>
<accession>A0A562UW34</accession>
<dbReference type="InterPro" id="IPR023352">
    <property type="entry name" value="MAPEG-like_dom_sf"/>
</dbReference>
<evidence type="ECO:0000313" key="6">
    <source>
        <dbReference type="EMBL" id="TWJ09806.1"/>
    </source>
</evidence>
<keyword evidence="2 5" id="KW-0812">Transmembrane</keyword>
<evidence type="ECO:0000256" key="4">
    <source>
        <dbReference type="ARBA" id="ARBA00023136"/>
    </source>
</evidence>
<feature type="transmembrane region" description="Helical" evidence="5">
    <location>
        <begin position="6"/>
        <end position="26"/>
    </location>
</feature>
<dbReference type="RefSeq" id="WP_067600384.1">
    <property type="nucleotide sequence ID" value="NZ_CP015963.1"/>
</dbReference>
<proteinExistence type="predicted"/>
<dbReference type="AlphaFoldDB" id="A0A562UW34"/>
<comment type="subcellular location">
    <subcellularLocation>
        <location evidence="1">Membrane</location>
    </subcellularLocation>
</comment>
<evidence type="ECO:0000256" key="5">
    <source>
        <dbReference type="SAM" id="Phobius"/>
    </source>
</evidence>
<dbReference type="STRING" id="476157.GCA_001663155_01901"/>